<sequence length="154" mass="15993">MASAQHAYRLTDFEYAPARPARPDVRVLPGGRGRSQGVAPSLLLVANLAAVAMIVATLVCFFRIGFASAAVDSLMKGQELMAGIREARSMGNDLEITQTALSNSATIKSAATGMGMVAPEGVGSLSLEKDIVATDAQGALSLSGSIQNKIETQR</sequence>
<protein>
    <submittedName>
        <fullName evidence="1">Cell division protein FtsL</fullName>
    </submittedName>
</protein>
<name>A0A6M8J9A0_9ACTN</name>
<organism evidence="1 2">
    <name type="scientific">Berryella wangjianweii</name>
    <dbReference type="NCBI Taxonomy" id="2734634"/>
    <lineage>
        <taxon>Bacteria</taxon>
        <taxon>Bacillati</taxon>
        <taxon>Actinomycetota</taxon>
        <taxon>Coriobacteriia</taxon>
        <taxon>Eggerthellales</taxon>
        <taxon>Eggerthellaceae</taxon>
        <taxon>Berryella</taxon>
    </lineage>
</organism>
<reference evidence="2" key="1">
    <citation type="submission" date="2020-05" db="EMBL/GenBank/DDBJ databases">
        <title>Novel species in genus Nocardioides.</title>
        <authorList>
            <person name="Zhang G."/>
        </authorList>
    </citation>
    <scope>NUCLEOTIDE SEQUENCE [LARGE SCALE GENOMIC DNA]</scope>
    <source>
        <strain evidence="2">zg-1050</strain>
    </source>
</reference>
<accession>A0A6M8J9A0</accession>
<gene>
    <name evidence="1" type="ORF">HLV38_07265</name>
</gene>
<keyword evidence="1" id="KW-0132">Cell division</keyword>
<keyword evidence="1" id="KW-0131">Cell cycle</keyword>
<dbReference type="RefSeq" id="WP_172165904.1">
    <property type="nucleotide sequence ID" value="NZ_CP053716.1"/>
</dbReference>
<dbReference type="EMBL" id="CP053716">
    <property type="protein sequence ID" value="QKF07919.1"/>
    <property type="molecule type" value="Genomic_DNA"/>
</dbReference>
<dbReference type="AlphaFoldDB" id="A0A6M8J9A0"/>
<keyword evidence="2" id="KW-1185">Reference proteome</keyword>
<proteinExistence type="predicted"/>
<evidence type="ECO:0000313" key="1">
    <source>
        <dbReference type="EMBL" id="QKF07919.1"/>
    </source>
</evidence>
<dbReference type="GO" id="GO:0051301">
    <property type="term" value="P:cell division"/>
    <property type="evidence" value="ECO:0007669"/>
    <property type="project" value="UniProtKB-KW"/>
</dbReference>
<dbReference type="Proteomes" id="UP000503297">
    <property type="component" value="Chromosome"/>
</dbReference>
<evidence type="ECO:0000313" key="2">
    <source>
        <dbReference type="Proteomes" id="UP000503297"/>
    </source>
</evidence>
<dbReference type="KEGG" id="bwa:HLV38_07265"/>